<accession>A0A1J1ICR1</accession>
<sequence>MKLLHILPKTCFVKVIVYSYLLLKQDGILRPQQHKFMPLKHILLPFSSPMVDFQVKASCEKYQTASLKFMHV</sequence>
<gene>
    <name evidence="1" type="ORF">CLUMA_CG011393</name>
</gene>
<dbReference type="AlphaFoldDB" id="A0A1J1ICR1"/>
<keyword evidence="2" id="KW-1185">Reference proteome</keyword>
<dbReference type="Proteomes" id="UP000183832">
    <property type="component" value="Unassembled WGS sequence"/>
</dbReference>
<evidence type="ECO:0000313" key="2">
    <source>
        <dbReference type="Proteomes" id="UP000183832"/>
    </source>
</evidence>
<protein>
    <submittedName>
        <fullName evidence="1">CLUMA_CG011393, isoform A</fullName>
    </submittedName>
</protein>
<proteinExistence type="predicted"/>
<dbReference type="EMBL" id="CVRI01000047">
    <property type="protein sequence ID" value="CRK98024.1"/>
    <property type="molecule type" value="Genomic_DNA"/>
</dbReference>
<organism evidence="1 2">
    <name type="scientific">Clunio marinus</name>
    <dbReference type="NCBI Taxonomy" id="568069"/>
    <lineage>
        <taxon>Eukaryota</taxon>
        <taxon>Metazoa</taxon>
        <taxon>Ecdysozoa</taxon>
        <taxon>Arthropoda</taxon>
        <taxon>Hexapoda</taxon>
        <taxon>Insecta</taxon>
        <taxon>Pterygota</taxon>
        <taxon>Neoptera</taxon>
        <taxon>Endopterygota</taxon>
        <taxon>Diptera</taxon>
        <taxon>Nematocera</taxon>
        <taxon>Chironomoidea</taxon>
        <taxon>Chironomidae</taxon>
        <taxon>Clunio</taxon>
    </lineage>
</organism>
<reference evidence="1 2" key="1">
    <citation type="submission" date="2015-04" db="EMBL/GenBank/DDBJ databases">
        <authorList>
            <person name="Syromyatnikov M.Y."/>
            <person name="Popov V.N."/>
        </authorList>
    </citation>
    <scope>NUCLEOTIDE SEQUENCE [LARGE SCALE GENOMIC DNA]</scope>
</reference>
<name>A0A1J1ICR1_9DIPT</name>
<evidence type="ECO:0000313" key="1">
    <source>
        <dbReference type="EMBL" id="CRK98024.1"/>
    </source>
</evidence>